<dbReference type="EMBL" id="AMQN01015560">
    <property type="status" value="NOT_ANNOTATED_CDS"/>
    <property type="molecule type" value="Genomic_DNA"/>
</dbReference>
<dbReference type="EMBL" id="KB312016">
    <property type="protein sequence ID" value="ELT88056.1"/>
    <property type="molecule type" value="Genomic_DNA"/>
</dbReference>
<feature type="region of interest" description="Disordered" evidence="1">
    <location>
        <begin position="1060"/>
        <end position="1091"/>
    </location>
</feature>
<feature type="transmembrane region" description="Helical" evidence="2">
    <location>
        <begin position="114"/>
        <end position="136"/>
    </location>
</feature>
<feature type="compositionally biased region" description="Low complexity" evidence="1">
    <location>
        <begin position="769"/>
        <end position="779"/>
    </location>
</feature>
<accession>R7T528</accession>
<reference evidence="4" key="3">
    <citation type="submission" date="2015-06" db="UniProtKB">
        <authorList>
            <consortium name="EnsemblMetazoa"/>
        </authorList>
    </citation>
    <scope>IDENTIFICATION</scope>
</reference>
<dbReference type="Proteomes" id="UP000014760">
    <property type="component" value="Unassembled WGS sequence"/>
</dbReference>
<feature type="region of interest" description="Disordered" evidence="1">
    <location>
        <begin position="669"/>
        <end position="959"/>
    </location>
</feature>
<name>R7T528_CAPTE</name>
<evidence type="ECO:0000256" key="1">
    <source>
        <dbReference type="SAM" id="MobiDB-lite"/>
    </source>
</evidence>
<feature type="transmembrane region" description="Helical" evidence="2">
    <location>
        <begin position="268"/>
        <end position="292"/>
    </location>
</feature>
<dbReference type="AlphaFoldDB" id="R7T528"/>
<feature type="compositionally biased region" description="Pro residues" evidence="1">
    <location>
        <begin position="737"/>
        <end position="768"/>
    </location>
</feature>
<proteinExistence type="predicted"/>
<keyword evidence="5" id="KW-1185">Reference proteome</keyword>
<reference evidence="3 5" key="2">
    <citation type="journal article" date="2013" name="Nature">
        <title>Insights into bilaterian evolution from three spiralian genomes.</title>
        <authorList>
            <person name="Simakov O."/>
            <person name="Marletaz F."/>
            <person name="Cho S.J."/>
            <person name="Edsinger-Gonzales E."/>
            <person name="Havlak P."/>
            <person name="Hellsten U."/>
            <person name="Kuo D.H."/>
            <person name="Larsson T."/>
            <person name="Lv J."/>
            <person name="Arendt D."/>
            <person name="Savage R."/>
            <person name="Osoegawa K."/>
            <person name="de Jong P."/>
            <person name="Grimwood J."/>
            <person name="Chapman J.A."/>
            <person name="Shapiro H."/>
            <person name="Aerts A."/>
            <person name="Otillar R.P."/>
            <person name="Terry A.Y."/>
            <person name="Boore J.L."/>
            <person name="Grigoriev I.V."/>
            <person name="Lindberg D.R."/>
            <person name="Seaver E.C."/>
            <person name="Weisblat D.A."/>
            <person name="Putnam N.H."/>
            <person name="Rokhsar D.S."/>
        </authorList>
    </citation>
    <scope>NUCLEOTIDE SEQUENCE</scope>
    <source>
        <strain evidence="3 5">I ESC-2004</strain>
    </source>
</reference>
<gene>
    <name evidence="3" type="ORF">CAPTEDRAFT_187777</name>
</gene>
<reference evidence="5" key="1">
    <citation type="submission" date="2012-12" db="EMBL/GenBank/DDBJ databases">
        <authorList>
            <person name="Hellsten U."/>
            <person name="Grimwood J."/>
            <person name="Chapman J.A."/>
            <person name="Shapiro H."/>
            <person name="Aerts A."/>
            <person name="Otillar R.P."/>
            <person name="Terry A.Y."/>
            <person name="Boore J.L."/>
            <person name="Simakov O."/>
            <person name="Marletaz F."/>
            <person name="Cho S.-J."/>
            <person name="Edsinger-Gonzales E."/>
            <person name="Havlak P."/>
            <person name="Kuo D.-H."/>
            <person name="Larsson T."/>
            <person name="Lv J."/>
            <person name="Arendt D."/>
            <person name="Savage R."/>
            <person name="Osoegawa K."/>
            <person name="de Jong P."/>
            <person name="Lindberg D.R."/>
            <person name="Seaver E.C."/>
            <person name="Weisblat D.A."/>
            <person name="Putnam N.H."/>
            <person name="Grigoriev I.V."/>
            <person name="Rokhsar D.S."/>
        </authorList>
    </citation>
    <scope>NUCLEOTIDE SEQUENCE</scope>
    <source>
        <strain evidence="5">I ESC-2004</strain>
    </source>
</reference>
<dbReference type="SUPFAM" id="SSF81321">
    <property type="entry name" value="Family A G protein-coupled receptor-like"/>
    <property type="match status" value="1"/>
</dbReference>
<feature type="transmembrane region" description="Helical" evidence="2">
    <location>
        <begin position="78"/>
        <end position="102"/>
    </location>
</feature>
<protein>
    <submittedName>
        <fullName evidence="3 4">Uncharacterized protein</fullName>
    </submittedName>
</protein>
<feature type="region of interest" description="Disordered" evidence="1">
    <location>
        <begin position="1028"/>
        <end position="1048"/>
    </location>
</feature>
<keyword evidence="2" id="KW-1133">Transmembrane helix</keyword>
<feature type="compositionally biased region" description="Polar residues" evidence="1">
    <location>
        <begin position="809"/>
        <end position="823"/>
    </location>
</feature>
<dbReference type="Gene3D" id="1.20.1070.10">
    <property type="entry name" value="Rhodopsin 7-helix transmembrane proteins"/>
    <property type="match status" value="1"/>
</dbReference>
<feature type="compositionally biased region" description="Polar residues" evidence="1">
    <location>
        <begin position="901"/>
        <end position="910"/>
    </location>
</feature>
<evidence type="ECO:0000313" key="3">
    <source>
        <dbReference type="EMBL" id="ELT88056.1"/>
    </source>
</evidence>
<feature type="compositionally biased region" description="Polar residues" evidence="1">
    <location>
        <begin position="792"/>
        <end position="801"/>
    </location>
</feature>
<feature type="compositionally biased region" description="Basic and acidic residues" evidence="1">
    <location>
        <begin position="912"/>
        <end position="925"/>
    </location>
</feature>
<organism evidence="3">
    <name type="scientific">Capitella teleta</name>
    <name type="common">Polychaete worm</name>
    <dbReference type="NCBI Taxonomy" id="283909"/>
    <lineage>
        <taxon>Eukaryota</taxon>
        <taxon>Metazoa</taxon>
        <taxon>Spiralia</taxon>
        <taxon>Lophotrochozoa</taxon>
        <taxon>Annelida</taxon>
        <taxon>Polychaeta</taxon>
        <taxon>Sedentaria</taxon>
        <taxon>Scolecida</taxon>
        <taxon>Capitellidae</taxon>
        <taxon>Capitella</taxon>
    </lineage>
</organism>
<feature type="compositionally biased region" description="Basic residues" evidence="1">
    <location>
        <begin position="869"/>
        <end position="882"/>
    </location>
</feature>
<dbReference type="HOGENOM" id="CLU_281469_0_0_1"/>
<feature type="transmembrane region" description="Helical" evidence="2">
    <location>
        <begin position="160"/>
        <end position="184"/>
    </location>
</feature>
<evidence type="ECO:0000313" key="5">
    <source>
        <dbReference type="Proteomes" id="UP000014760"/>
    </source>
</evidence>
<feature type="compositionally biased region" description="Basic and acidic residues" evidence="1">
    <location>
        <begin position="829"/>
        <end position="856"/>
    </location>
</feature>
<feature type="transmembrane region" description="Helical" evidence="2">
    <location>
        <begin position="12"/>
        <end position="35"/>
    </location>
</feature>
<evidence type="ECO:0000313" key="4">
    <source>
        <dbReference type="EnsemblMetazoa" id="CapteP187777"/>
    </source>
</evidence>
<feature type="transmembrane region" description="Helical" evidence="2">
    <location>
        <begin position="47"/>
        <end position="66"/>
    </location>
</feature>
<keyword evidence="2" id="KW-0812">Transmembrane</keyword>
<sequence length="1113" mass="123133">MPYGKEDRTVAVVWVCVVPIAITLAVFAYLILCITRRKTVDTMTTSILLSRLVHCAASLMLSLYTLEHWQWSRSDCQILQWLWISAWCSDVLTSLFYLMFYAGRIVRKSVRSPCYVTLLFILTWGLSVTAGGLPVITPSLFYGHEDRVCLLDLTLTSSPIPAAVIGIIVITFLLIIVLIIAIIAEAQSKILIFWTSKKADERRETVRHQRSYHEEAAVEEVADQYWIAGNGVVKAPEVEEDRTSRASTVSESTPWLRSEKAIKDIRNVMVTAGILTVIFEITPQMVFFALFFGIDYNYPYVQEVAISTGLAHTLFLVPILFRVGYRYHSTYTKICCGRAKKRTAPAQAYWHQEAPQISQKPDDEINTSLAEDVSEQQIGSAPIKRLTSVTIEDSTITESSTDIVQVNGHVNLAYEPSDVEVVIENAESGDDGLSPDVSHLSILRSHSACMDRRSVVSDSNLSVNTAVIRRSPSSLSQMINPPVPEHPEDIHSTVENLSEAGRPDGVHKPPVVIVVPSLTLAEIEAENRDRDYFEVDVNAEEDVEDSDWDSDSELWSHLYDYDEEELAAALEEEQLSSPQGATRIRKASIALIAAHQLRKGSMASCSSASSLTSSQRKELLKLKRKMAKKKKLSVDIKKQKEEPCLKTGLAGLVKGSMVTNLATKGKTASLDLADEDTERRDDKPEDTNIPVPPPTTSPGNNIPIPPPLPTSQSNKIPTPPPLPPGNMHGATSDNRIPTPPPLPPTSQKIPPPPPLPPMTNIPTPPPLPAIGTPTHDPGGIPVPPPLPAGKVLNQTVRNNSQKKAEQTVHKSNTLSPFDPSQITAIKLTPRSERKVGTTKTLVREDSQKLNSREAPKAPESSPPPIEKPKLRKKPSKAKKRNSSKRDTKPEVNLVERREKTMSTFRSNSIISRRKDLKTEEDEKSKLPVRRPSLIDSNRPTSLPPIALPSDAENPNPFSSVVPIQTRNPYIPMRKIYRDSKTSTLSTSNPFLHEIEMGLENEVADVDPATNPFLLELHGTNSFTEDSYSEKLVSLPTPPATSSPRFQSKNPFAQNFTKVEPENNKQHQRNASQDSNISSGSGTLGRRTRLRSAVMGTSMVEFLRSQSEDQAEPV</sequence>
<feature type="compositionally biased region" description="Basic and acidic residues" evidence="1">
    <location>
        <begin position="677"/>
        <end position="686"/>
    </location>
</feature>
<evidence type="ECO:0000256" key="2">
    <source>
        <dbReference type="SAM" id="Phobius"/>
    </source>
</evidence>
<dbReference type="EnsemblMetazoa" id="CapteT187777">
    <property type="protein sequence ID" value="CapteP187777"/>
    <property type="gene ID" value="CapteG187777"/>
</dbReference>
<feature type="compositionally biased region" description="Basic and acidic residues" evidence="1">
    <location>
        <begin position="883"/>
        <end position="900"/>
    </location>
</feature>
<keyword evidence="2" id="KW-0472">Membrane</keyword>